<feature type="transmembrane region" description="Helical" evidence="1">
    <location>
        <begin position="6"/>
        <end position="28"/>
    </location>
</feature>
<dbReference type="EMBL" id="SMRT01000018">
    <property type="protein sequence ID" value="TDF93015.1"/>
    <property type="molecule type" value="Genomic_DNA"/>
</dbReference>
<evidence type="ECO:0000313" key="3">
    <source>
        <dbReference type="Proteomes" id="UP000295636"/>
    </source>
</evidence>
<keyword evidence="1" id="KW-1133">Transmembrane helix</keyword>
<dbReference type="OrthoDB" id="2453961at2"/>
<comment type="caution">
    <text evidence="2">The sequence shown here is derived from an EMBL/GenBank/DDBJ whole genome shotgun (WGS) entry which is preliminary data.</text>
</comment>
<gene>
    <name evidence="2" type="ORF">E1757_28550</name>
</gene>
<feature type="transmembrane region" description="Helical" evidence="1">
    <location>
        <begin position="96"/>
        <end position="116"/>
    </location>
</feature>
<reference evidence="2 3" key="1">
    <citation type="submission" date="2019-03" db="EMBL/GenBank/DDBJ databases">
        <title>This is whole genome sequence of Paenibacillus sp MS74 strain.</title>
        <authorList>
            <person name="Trinh H.N."/>
        </authorList>
    </citation>
    <scope>NUCLEOTIDE SEQUENCE [LARGE SCALE GENOMIC DNA]</scope>
    <source>
        <strain evidence="2 3">MS74</strain>
    </source>
</reference>
<keyword evidence="3" id="KW-1185">Reference proteome</keyword>
<feature type="transmembrane region" description="Helical" evidence="1">
    <location>
        <begin position="66"/>
        <end position="84"/>
    </location>
</feature>
<dbReference type="AlphaFoldDB" id="A0A4R5KEC2"/>
<keyword evidence="1" id="KW-0472">Membrane</keyword>
<protein>
    <submittedName>
        <fullName evidence="2">DUF2306 domain-containing protein</fullName>
    </submittedName>
</protein>
<accession>A0A4R5KEC2</accession>
<organism evidence="2 3">
    <name type="scientific">Paenibacillus piri</name>
    <dbReference type="NCBI Taxonomy" id="2547395"/>
    <lineage>
        <taxon>Bacteria</taxon>
        <taxon>Bacillati</taxon>
        <taxon>Bacillota</taxon>
        <taxon>Bacilli</taxon>
        <taxon>Bacillales</taxon>
        <taxon>Paenibacillaceae</taxon>
        <taxon>Paenibacillus</taxon>
    </lineage>
</organism>
<dbReference type="Proteomes" id="UP000295636">
    <property type="component" value="Unassembled WGS sequence"/>
</dbReference>
<evidence type="ECO:0000313" key="2">
    <source>
        <dbReference type="EMBL" id="TDF93015.1"/>
    </source>
</evidence>
<sequence length="156" mass="17715">MSIYSLLLIAHIAAGTICLLSGACAIFVRKQKGLHTVLGETYHIHYIFVFLTAVIMSMMKWSELQYLFYIALFSYAQALYGYLARKLRWSNWLSKHIIGMLGSYIGIITAVLVVNGEPVTALTGIPKLSLWFIPTIIGSPLIFFTTRRFRRPPRKI</sequence>
<name>A0A4R5KEC2_9BACL</name>
<dbReference type="RefSeq" id="WP_133234620.1">
    <property type="nucleotide sequence ID" value="NZ_SMRT01000018.1"/>
</dbReference>
<proteinExistence type="predicted"/>
<feature type="transmembrane region" description="Helical" evidence="1">
    <location>
        <begin position="40"/>
        <end position="60"/>
    </location>
</feature>
<evidence type="ECO:0000256" key="1">
    <source>
        <dbReference type="SAM" id="Phobius"/>
    </source>
</evidence>
<feature type="transmembrane region" description="Helical" evidence="1">
    <location>
        <begin position="128"/>
        <end position="146"/>
    </location>
</feature>
<keyword evidence="1" id="KW-0812">Transmembrane</keyword>